<keyword evidence="2" id="KW-1185">Reference proteome</keyword>
<evidence type="ECO:0000313" key="1">
    <source>
        <dbReference type="EMBL" id="MCI10684.1"/>
    </source>
</evidence>
<dbReference type="EMBL" id="LXQA010077201">
    <property type="protein sequence ID" value="MCI10684.1"/>
    <property type="molecule type" value="Genomic_DNA"/>
</dbReference>
<reference evidence="1 2" key="1">
    <citation type="journal article" date="2018" name="Front. Plant Sci.">
        <title>Red Clover (Trifolium pratense) and Zigzag Clover (T. medium) - A Picture of Genomic Similarities and Differences.</title>
        <authorList>
            <person name="Dluhosova J."/>
            <person name="Istvanek J."/>
            <person name="Nedelnik J."/>
            <person name="Repkova J."/>
        </authorList>
    </citation>
    <scope>NUCLEOTIDE SEQUENCE [LARGE SCALE GENOMIC DNA]</scope>
    <source>
        <strain evidence="2">cv. 10/8</strain>
        <tissue evidence="1">Leaf</tissue>
    </source>
</reference>
<sequence length="96" mass="10785">MKIGLKGVPMKIGLKVKTESDEVLCADRSKDSVYQHRGMVKTQQGNKLSAVIVGEQDVTRKDNACHHCRRTGHQKKDNVLTRHTEDDLFGELKANL</sequence>
<dbReference type="AlphaFoldDB" id="A0A392PFX1"/>
<protein>
    <submittedName>
        <fullName evidence="1">Uncharacterized protein</fullName>
    </submittedName>
</protein>
<name>A0A392PFX1_9FABA</name>
<organism evidence="1 2">
    <name type="scientific">Trifolium medium</name>
    <dbReference type="NCBI Taxonomy" id="97028"/>
    <lineage>
        <taxon>Eukaryota</taxon>
        <taxon>Viridiplantae</taxon>
        <taxon>Streptophyta</taxon>
        <taxon>Embryophyta</taxon>
        <taxon>Tracheophyta</taxon>
        <taxon>Spermatophyta</taxon>
        <taxon>Magnoliopsida</taxon>
        <taxon>eudicotyledons</taxon>
        <taxon>Gunneridae</taxon>
        <taxon>Pentapetalae</taxon>
        <taxon>rosids</taxon>
        <taxon>fabids</taxon>
        <taxon>Fabales</taxon>
        <taxon>Fabaceae</taxon>
        <taxon>Papilionoideae</taxon>
        <taxon>50 kb inversion clade</taxon>
        <taxon>NPAAA clade</taxon>
        <taxon>Hologalegina</taxon>
        <taxon>IRL clade</taxon>
        <taxon>Trifolieae</taxon>
        <taxon>Trifolium</taxon>
    </lineage>
</organism>
<comment type="caution">
    <text evidence="1">The sequence shown here is derived from an EMBL/GenBank/DDBJ whole genome shotgun (WGS) entry which is preliminary data.</text>
</comment>
<evidence type="ECO:0000313" key="2">
    <source>
        <dbReference type="Proteomes" id="UP000265520"/>
    </source>
</evidence>
<proteinExistence type="predicted"/>
<dbReference type="Proteomes" id="UP000265520">
    <property type="component" value="Unassembled WGS sequence"/>
</dbReference>
<accession>A0A392PFX1</accession>